<dbReference type="Proteomes" id="UP000015354">
    <property type="component" value="Unassembled WGS sequence"/>
</dbReference>
<name>S9WBC6_9TRYP</name>
<dbReference type="AlphaFoldDB" id="S9WBC6"/>
<evidence type="ECO:0000313" key="1">
    <source>
        <dbReference type="EMBL" id="EPY33295.1"/>
    </source>
</evidence>
<evidence type="ECO:0000313" key="2">
    <source>
        <dbReference type="Proteomes" id="UP000015354"/>
    </source>
</evidence>
<comment type="caution">
    <text evidence="1">The sequence shown here is derived from an EMBL/GenBank/DDBJ whole genome shotgun (WGS) entry which is preliminary data.</text>
</comment>
<organism evidence="1 2">
    <name type="scientific">Strigomonas culicis</name>
    <dbReference type="NCBI Taxonomy" id="28005"/>
    <lineage>
        <taxon>Eukaryota</taxon>
        <taxon>Discoba</taxon>
        <taxon>Euglenozoa</taxon>
        <taxon>Kinetoplastea</taxon>
        <taxon>Metakinetoplastina</taxon>
        <taxon>Trypanosomatida</taxon>
        <taxon>Trypanosomatidae</taxon>
        <taxon>Strigomonadinae</taxon>
        <taxon>Strigomonas</taxon>
    </lineage>
</organism>
<accession>S9WBC6</accession>
<reference evidence="1 2" key="1">
    <citation type="journal article" date="2013" name="PLoS ONE">
        <title>Predicting the Proteins of Angomonas deanei, Strigomonas culicis and Their Respective Endosymbionts Reveals New Aspects of the Trypanosomatidae Family.</title>
        <authorList>
            <person name="Motta M.C."/>
            <person name="Martins A.C."/>
            <person name="de Souza S.S."/>
            <person name="Catta-Preta C.M."/>
            <person name="Silva R."/>
            <person name="Klein C.C."/>
            <person name="de Almeida L.G."/>
            <person name="de Lima Cunha O."/>
            <person name="Ciapina L.P."/>
            <person name="Brocchi M."/>
            <person name="Colabardini A.C."/>
            <person name="de Araujo Lima B."/>
            <person name="Machado C.R."/>
            <person name="de Almeida Soares C.M."/>
            <person name="Probst C.M."/>
            <person name="de Menezes C.B."/>
            <person name="Thompson C.E."/>
            <person name="Bartholomeu D.C."/>
            <person name="Gradia D.F."/>
            <person name="Pavoni D.P."/>
            <person name="Grisard E.C."/>
            <person name="Fantinatti-Garboggini F."/>
            <person name="Marchini F.K."/>
            <person name="Rodrigues-Luiz G.F."/>
            <person name="Wagner G."/>
            <person name="Goldman G.H."/>
            <person name="Fietto J.L."/>
            <person name="Elias M.C."/>
            <person name="Goldman M.H."/>
            <person name="Sagot M.F."/>
            <person name="Pereira M."/>
            <person name="Stoco P.H."/>
            <person name="de Mendonca-Neto R.P."/>
            <person name="Teixeira S.M."/>
            <person name="Maciel T.E."/>
            <person name="de Oliveira Mendes T.A."/>
            <person name="Urmenyi T.P."/>
            <person name="de Souza W."/>
            <person name="Schenkman S."/>
            <person name="de Vasconcelos A.T."/>
        </authorList>
    </citation>
    <scope>NUCLEOTIDE SEQUENCE [LARGE SCALE GENOMIC DNA]</scope>
</reference>
<keyword evidence="2" id="KW-1185">Reference proteome</keyword>
<gene>
    <name evidence="1" type="ORF">STCU_02333</name>
</gene>
<dbReference type="EMBL" id="ATMH01002333">
    <property type="protein sequence ID" value="EPY33295.1"/>
    <property type="molecule type" value="Genomic_DNA"/>
</dbReference>
<sequence>MSSDSAQASNENMQLLLTKLMTDRFCAHEASDLDACIQNFVPQHIDGSYVDQSLQRRGMKKCEPYQDVARKCMSDDKKQNAIFRAAAKVPQCRQEQRVLEKCQRQHGRDCEKEALELIYCGMVHLVQRQKKAAASGAPLE</sequence>
<protein>
    <submittedName>
        <fullName evidence="1">Uncharacterized protein</fullName>
    </submittedName>
</protein>
<dbReference type="OrthoDB" id="275193at2759"/>
<proteinExistence type="predicted"/>